<dbReference type="InterPro" id="IPR037027">
    <property type="entry name" value="YqgF/RNaseH-like_dom_sf"/>
</dbReference>
<evidence type="ECO:0000256" key="3">
    <source>
        <dbReference type="ARBA" id="ARBA00022722"/>
    </source>
</evidence>
<dbReference type="EMBL" id="CAFBRD010000177">
    <property type="protein sequence ID" value="CAB5078817.1"/>
    <property type="molecule type" value="Genomic_DNA"/>
</dbReference>
<evidence type="ECO:0000259" key="5">
    <source>
        <dbReference type="SMART" id="SM00732"/>
    </source>
</evidence>
<dbReference type="InterPro" id="IPR012337">
    <property type="entry name" value="RNaseH-like_sf"/>
</dbReference>
<evidence type="ECO:0000313" key="9">
    <source>
        <dbReference type="EMBL" id="CAB5078817.1"/>
    </source>
</evidence>
<dbReference type="EMBL" id="CAFBOK010000268">
    <property type="protein sequence ID" value="CAB4998629.1"/>
    <property type="molecule type" value="Genomic_DNA"/>
</dbReference>
<dbReference type="AlphaFoldDB" id="A0A6J7VS63"/>
<reference evidence="9" key="1">
    <citation type="submission" date="2020-05" db="EMBL/GenBank/DDBJ databases">
        <authorList>
            <person name="Chiriac C."/>
            <person name="Salcher M."/>
            <person name="Ghai R."/>
            <person name="Kavagutti S V."/>
        </authorList>
    </citation>
    <scope>NUCLEOTIDE SEQUENCE</scope>
</reference>
<dbReference type="PANTHER" id="PTHR33317:SF4">
    <property type="entry name" value="POLYNUCLEOTIDYL TRANSFERASE, RIBONUCLEASE H-LIKE SUPERFAMILY PROTEIN"/>
    <property type="match status" value="1"/>
</dbReference>
<keyword evidence="3" id="KW-0540">Nuclease</keyword>
<dbReference type="NCBIfam" id="TIGR00250">
    <property type="entry name" value="RNAse_H_YqgF"/>
    <property type="match status" value="1"/>
</dbReference>
<evidence type="ECO:0000313" key="7">
    <source>
        <dbReference type="EMBL" id="CAB4597439.1"/>
    </source>
</evidence>
<dbReference type="EMBL" id="CAEUNJ010000020">
    <property type="protein sequence ID" value="CAB4371150.1"/>
    <property type="molecule type" value="Genomic_DNA"/>
</dbReference>
<dbReference type="GO" id="GO:0016787">
    <property type="term" value="F:hydrolase activity"/>
    <property type="evidence" value="ECO:0007669"/>
    <property type="project" value="UniProtKB-KW"/>
</dbReference>
<sequence>MRALGIDLGERRIGVALSSGSVASPIETVQRSANHAIDHRNLLAIAAEWEVDTLVVGLPLSLDGSEGPAAVLVRSEIAELVAATSIPVVPYDERLTTVTATRLLQEGAVPGRSQRQMVDQVAAAVMLQAWLDGLANQSDS</sequence>
<dbReference type="HAMAP" id="MF_00651">
    <property type="entry name" value="Nuclease_YqgF"/>
    <property type="match status" value="1"/>
</dbReference>
<evidence type="ECO:0000313" key="8">
    <source>
        <dbReference type="EMBL" id="CAB4998629.1"/>
    </source>
</evidence>
<dbReference type="CDD" id="cd16964">
    <property type="entry name" value="YqgF"/>
    <property type="match status" value="1"/>
</dbReference>
<dbReference type="GO" id="GO:0000967">
    <property type="term" value="P:rRNA 5'-end processing"/>
    <property type="evidence" value="ECO:0007669"/>
    <property type="project" value="TreeGrafter"/>
</dbReference>
<evidence type="ECO:0000256" key="1">
    <source>
        <dbReference type="ARBA" id="ARBA00022490"/>
    </source>
</evidence>
<dbReference type="PANTHER" id="PTHR33317">
    <property type="entry name" value="POLYNUCLEOTIDYL TRANSFERASE, RIBONUCLEASE H-LIKE SUPERFAMILY PROTEIN"/>
    <property type="match status" value="1"/>
</dbReference>
<dbReference type="InterPro" id="IPR006641">
    <property type="entry name" value="YqgF/RNaseH-like_dom"/>
</dbReference>
<dbReference type="EMBL" id="CAFBRD010000210">
    <property type="protein sequence ID" value="CAB5078931.1"/>
    <property type="molecule type" value="Genomic_DNA"/>
</dbReference>
<dbReference type="Pfam" id="PF03652">
    <property type="entry name" value="RuvX"/>
    <property type="match status" value="1"/>
</dbReference>
<evidence type="ECO:0000256" key="4">
    <source>
        <dbReference type="ARBA" id="ARBA00022801"/>
    </source>
</evidence>
<evidence type="ECO:0000313" key="10">
    <source>
        <dbReference type="EMBL" id="CAB5078931.1"/>
    </source>
</evidence>
<accession>A0A6J7VS63</accession>
<keyword evidence="4" id="KW-0378">Hydrolase</keyword>
<gene>
    <name evidence="7" type="ORF">UFOPK1762_01709</name>
    <name evidence="8" type="ORF">UFOPK3927_01742</name>
    <name evidence="6" type="ORF">UFOPK4201_00648</name>
    <name evidence="9" type="ORF">UFOPK4371_01972</name>
    <name evidence="10" type="ORF">UFOPK4371_02090</name>
</gene>
<organism evidence="9">
    <name type="scientific">freshwater metagenome</name>
    <dbReference type="NCBI Taxonomy" id="449393"/>
    <lineage>
        <taxon>unclassified sequences</taxon>
        <taxon>metagenomes</taxon>
        <taxon>ecological metagenomes</taxon>
    </lineage>
</organism>
<dbReference type="Gene3D" id="3.30.420.140">
    <property type="entry name" value="YqgF/RNase H-like domain"/>
    <property type="match status" value="1"/>
</dbReference>
<keyword evidence="1" id="KW-0963">Cytoplasm</keyword>
<dbReference type="SUPFAM" id="SSF53098">
    <property type="entry name" value="Ribonuclease H-like"/>
    <property type="match status" value="1"/>
</dbReference>
<protein>
    <submittedName>
        <fullName evidence="9">Unannotated protein</fullName>
    </submittedName>
</protein>
<name>A0A6J7VS63_9ZZZZ</name>
<feature type="domain" description="YqgF/RNase H-like" evidence="5">
    <location>
        <begin position="1"/>
        <end position="100"/>
    </location>
</feature>
<dbReference type="GO" id="GO:0005829">
    <property type="term" value="C:cytosol"/>
    <property type="evidence" value="ECO:0007669"/>
    <property type="project" value="TreeGrafter"/>
</dbReference>
<dbReference type="EMBL" id="CAEZTY010000094">
    <property type="protein sequence ID" value="CAB4597439.1"/>
    <property type="molecule type" value="Genomic_DNA"/>
</dbReference>
<dbReference type="GO" id="GO:0004518">
    <property type="term" value="F:nuclease activity"/>
    <property type="evidence" value="ECO:0007669"/>
    <property type="project" value="UniProtKB-KW"/>
</dbReference>
<keyword evidence="2" id="KW-0690">Ribosome biogenesis</keyword>
<proteinExistence type="inferred from homology"/>
<evidence type="ECO:0000256" key="2">
    <source>
        <dbReference type="ARBA" id="ARBA00022517"/>
    </source>
</evidence>
<evidence type="ECO:0000313" key="6">
    <source>
        <dbReference type="EMBL" id="CAB4371150.1"/>
    </source>
</evidence>
<dbReference type="InterPro" id="IPR005227">
    <property type="entry name" value="YqgF"/>
</dbReference>
<dbReference type="SMART" id="SM00732">
    <property type="entry name" value="YqgFc"/>
    <property type="match status" value="1"/>
</dbReference>